<accession>A0A1Y2HFJ1</accession>
<feature type="compositionally biased region" description="Polar residues" evidence="1">
    <location>
        <begin position="1"/>
        <end position="12"/>
    </location>
</feature>
<feature type="compositionally biased region" description="Polar residues" evidence="1">
    <location>
        <begin position="326"/>
        <end position="339"/>
    </location>
</feature>
<feature type="region of interest" description="Disordered" evidence="1">
    <location>
        <begin position="321"/>
        <end position="350"/>
    </location>
</feature>
<feature type="region of interest" description="Disordered" evidence="1">
    <location>
        <begin position="251"/>
        <end position="273"/>
    </location>
</feature>
<feature type="compositionally biased region" description="Basic residues" evidence="1">
    <location>
        <begin position="341"/>
        <end position="350"/>
    </location>
</feature>
<protein>
    <submittedName>
        <fullName evidence="2">Uncharacterized protein</fullName>
    </submittedName>
</protein>
<organism evidence="2 3">
    <name type="scientific">Catenaria anguillulae PL171</name>
    <dbReference type="NCBI Taxonomy" id="765915"/>
    <lineage>
        <taxon>Eukaryota</taxon>
        <taxon>Fungi</taxon>
        <taxon>Fungi incertae sedis</taxon>
        <taxon>Blastocladiomycota</taxon>
        <taxon>Blastocladiomycetes</taxon>
        <taxon>Blastocladiales</taxon>
        <taxon>Catenariaceae</taxon>
        <taxon>Catenaria</taxon>
    </lineage>
</organism>
<dbReference type="AlphaFoldDB" id="A0A1Y2HFJ1"/>
<keyword evidence="3" id="KW-1185">Reference proteome</keyword>
<evidence type="ECO:0000313" key="2">
    <source>
        <dbReference type="EMBL" id="ORZ32651.1"/>
    </source>
</evidence>
<dbReference type="OrthoDB" id="5600113at2759"/>
<dbReference type="EMBL" id="MCFL01000043">
    <property type="protein sequence ID" value="ORZ32651.1"/>
    <property type="molecule type" value="Genomic_DNA"/>
</dbReference>
<feature type="compositionally biased region" description="Low complexity" evidence="1">
    <location>
        <begin position="29"/>
        <end position="42"/>
    </location>
</feature>
<reference evidence="2 3" key="1">
    <citation type="submission" date="2016-07" db="EMBL/GenBank/DDBJ databases">
        <title>Pervasive Adenine N6-methylation of Active Genes in Fungi.</title>
        <authorList>
            <consortium name="DOE Joint Genome Institute"/>
            <person name="Mondo S.J."/>
            <person name="Dannebaum R.O."/>
            <person name="Kuo R.C."/>
            <person name="Labutti K."/>
            <person name="Haridas S."/>
            <person name="Kuo A."/>
            <person name="Salamov A."/>
            <person name="Ahrendt S.R."/>
            <person name="Lipzen A."/>
            <person name="Sullivan W."/>
            <person name="Andreopoulos W.B."/>
            <person name="Clum A."/>
            <person name="Lindquist E."/>
            <person name="Daum C."/>
            <person name="Ramamoorthy G.K."/>
            <person name="Gryganskyi A."/>
            <person name="Culley D."/>
            <person name="Magnuson J.K."/>
            <person name="James T.Y."/>
            <person name="O'Malley M.A."/>
            <person name="Stajich J.E."/>
            <person name="Spatafora J.W."/>
            <person name="Visel A."/>
            <person name="Grigoriev I.V."/>
        </authorList>
    </citation>
    <scope>NUCLEOTIDE SEQUENCE [LARGE SCALE GENOMIC DNA]</scope>
    <source>
        <strain evidence="2 3">PL171</strain>
    </source>
</reference>
<evidence type="ECO:0000256" key="1">
    <source>
        <dbReference type="SAM" id="MobiDB-lite"/>
    </source>
</evidence>
<sequence>MAKAGQQPQPMASSKFAHKQQAQPLHQLKTSNTKQQNQNNSTGAKYVPPHKRPDGPKSPTSPLGGKRKNPPKLPSPTKALTRPPSPKEITAYTVPTWRGGSNHVQQRQVYRPQPVQMHPDTPFYSGAWLFDLGQAPTWLRIQLTSRLALPMRAPKIHSHLIGRIRLIGSKLNTAKHGKYQLPPIQLIFYKQPSPLPSFHYAQLMRPMTATDISEIDFLTGAWMFDSARVPLWMQLEMPQLATALVLRRRNRCSPSQRSNQSAHRQIKSRSAATHSARAMGQVIKCGSVKAANAHPDDAFFSGAWLFDESVLPQWLAAQLPTKRQVKQQAERQSSQSTMAKGQKKPKSARR</sequence>
<evidence type="ECO:0000313" key="3">
    <source>
        <dbReference type="Proteomes" id="UP000193411"/>
    </source>
</evidence>
<name>A0A1Y2HFJ1_9FUNG</name>
<gene>
    <name evidence="2" type="ORF">BCR44DRAFT_1515238</name>
</gene>
<feature type="compositionally biased region" description="Polar residues" evidence="1">
    <location>
        <begin position="252"/>
        <end position="273"/>
    </location>
</feature>
<proteinExistence type="predicted"/>
<feature type="region of interest" description="Disordered" evidence="1">
    <location>
        <begin position="1"/>
        <end position="103"/>
    </location>
</feature>
<dbReference type="Proteomes" id="UP000193411">
    <property type="component" value="Unassembled WGS sequence"/>
</dbReference>
<comment type="caution">
    <text evidence="2">The sequence shown here is derived from an EMBL/GenBank/DDBJ whole genome shotgun (WGS) entry which is preliminary data.</text>
</comment>